<comment type="caution">
    <text evidence="2">The sequence shown here is derived from an EMBL/GenBank/DDBJ whole genome shotgun (WGS) entry which is preliminary data.</text>
</comment>
<evidence type="ECO:0000313" key="2">
    <source>
        <dbReference type="EMBL" id="RVW95361.1"/>
    </source>
</evidence>
<feature type="region of interest" description="Disordered" evidence="1">
    <location>
        <begin position="90"/>
        <end position="114"/>
    </location>
</feature>
<accession>A0A438IF59</accession>
<feature type="compositionally biased region" description="Polar residues" evidence="1">
    <location>
        <begin position="96"/>
        <end position="114"/>
    </location>
</feature>
<dbReference type="EMBL" id="QGNW01000114">
    <property type="protein sequence ID" value="RVW95361.1"/>
    <property type="molecule type" value="Genomic_DNA"/>
</dbReference>
<dbReference type="AlphaFoldDB" id="A0A438IF59"/>
<organism evidence="2 3">
    <name type="scientific">Vitis vinifera</name>
    <name type="common">Grape</name>
    <dbReference type="NCBI Taxonomy" id="29760"/>
    <lineage>
        <taxon>Eukaryota</taxon>
        <taxon>Viridiplantae</taxon>
        <taxon>Streptophyta</taxon>
        <taxon>Embryophyta</taxon>
        <taxon>Tracheophyta</taxon>
        <taxon>Spermatophyta</taxon>
        <taxon>Magnoliopsida</taxon>
        <taxon>eudicotyledons</taxon>
        <taxon>Gunneridae</taxon>
        <taxon>Pentapetalae</taxon>
        <taxon>rosids</taxon>
        <taxon>Vitales</taxon>
        <taxon>Vitaceae</taxon>
        <taxon>Viteae</taxon>
        <taxon>Vitis</taxon>
    </lineage>
</organism>
<gene>
    <name evidence="2" type="ORF">CK203_028792</name>
</gene>
<proteinExistence type="predicted"/>
<name>A0A438IF59_VITVI</name>
<evidence type="ECO:0000256" key="1">
    <source>
        <dbReference type="SAM" id="MobiDB-lite"/>
    </source>
</evidence>
<dbReference type="Proteomes" id="UP000288805">
    <property type="component" value="Unassembled WGS sequence"/>
</dbReference>
<evidence type="ECO:0008006" key="4">
    <source>
        <dbReference type="Google" id="ProtNLM"/>
    </source>
</evidence>
<sequence>MFGLWAFLHKKEITQPNTHLAANRVFHARSKHIKLDLHFIRDHVLRKNLNTHYIPTYDQIADHFTMHLPNSQYLGFRTKLSIVPRPVSLRRDDSQTEYTQASTLSNQTDQELSS</sequence>
<evidence type="ECO:0000313" key="3">
    <source>
        <dbReference type="Proteomes" id="UP000288805"/>
    </source>
</evidence>
<dbReference type="CDD" id="cd09272">
    <property type="entry name" value="RNase_HI_RT_Ty1"/>
    <property type="match status" value="1"/>
</dbReference>
<reference evidence="2 3" key="1">
    <citation type="journal article" date="2018" name="PLoS Genet.">
        <title>Population sequencing reveals clonal diversity and ancestral inbreeding in the grapevine cultivar Chardonnay.</title>
        <authorList>
            <person name="Roach M.J."/>
            <person name="Johnson D.L."/>
            <person name="Bohlmann J."/>
            <person name="van Vuuren H.J."/>
            <person name="Jones S.J."/>
            <person name="Pretorius I.S."/>
            <person name="Schmidt S.A."/>
            <person name="Borneman A.R."/>
        </authorList>
    </citation>
    <scope>NUCLEOTIDE SEQUENCE [LARGE SCALE GENOMIC DNA]</scope>
    <source>
        <strain evidence="3">cv. Chardonnay</strain>
        <tissue evidence="2">Leaf</tissue>
    </source>
</reference>
<protein>
    <recommendedName>
        <fullName evidence="4">Retrovirus-related Pol polyprotein from transposon RE1</fullName>
    </recommendedName>
</protein>